<keyword evidence="10" id="KW-0677">Repeat</keyword>
<evidence type="ECO:0000259" key="24">
    <source>
        <dbReference type="PROSITE" id="PS50041"/>
    </source>
</evidence>
<dbReference type="InterPro" id="IPR016187">
    <property type="entry name" value="CTDL_fold"/>
</dbReference>
<keyword evidence="16" id="KW-0966">Cell projection</keyword>
<dbReference type="SUPFAM" id="SSF50370">
    <property type="entry name" value="Ricin B-like lectins"/>
    <property type="match status" value="2"/>
</dbReference>
<feature type="domain" description="C-type lectin" evidence="24">
    <location>
        <begin position="1302"/>
        <end position="1410"/>
    </location>
</feature>
<dbReference type="SUPFAM" id="SSF56436">
    <property type="entry name" value="C-type lectin-like"/>
    <property type="match status" value="11"/>
</dbReference>
<dbReference type="InterPro" id="IPR035992">
    <property type="entry name" value="Ricin_B-like_lectins"/>
</dbReference>
<protein>
    <recommendedName>
        <fullName evidence="18">CD302 antigen</fullName>
    </recommendedName>
    <alternativeName>
        <fullName evidence="20">DEC-205</fullName>
    </alternativeName>
    <alternativeName>
        <fullName evidence="19">Lymphocyte antigen 75</fullName>
    </alternativeName>
    <alternativeName>
        <fullName evidence="21">Type I transmembrane C-type lectin receptor DCL-1</fullName>
    </alternativeName>
</protein>
<dbReference type="Pfam" id="PF00059">
    <property type="entry name" value="Lectin_C"/>
    <property type="match status" value="10"/>
</dbReference>
<dbReference type="FunFam" id="3.10.100.10:FF:000043">
    <property type="entry name" value="lymphocyte antigen 75 precursor"/>
    <property type="match status" value="1"/>
</dbReference>
<evidence type="ECO:0000256" key="10">
    <source>
        <dbReference type="ARBA" id="ARBA00022737"/>
    </source>
</evidence>
<comment type="function">
    <text evidence="17">Potential multifunctional C-type lectin receptor that may play roles in endocytosis and phagocytosis as well as in cell adhesion and migration.</text>
</comment>
<comment type="subcellular location">
    <subcellularLocation>
        <location evidence="2">Cell projection</location>
        <location evidence="2">Filopodium</location>
    </subcellularLocation>
    <subcellularLocation>
        <location evidence="3">Cytoplasm</location>
        <location evidence="3">Cell cortex</location>
    </subcellularLocation>
    <subcellularLocation>
        <location evidence="1">Membrane</location>
        <topology evidence="1">Single-pass type I membrane protein</topology>
    </subcellularLocation>
</comment>
<dbReference type="InterPro" id="IPR016186">
    <property type="entry name" value="C-type_lectin-like/link_sf"/>
</dbReference>
<dbReference type="GO" id="GO:0030175">
    <property type="term" value="C:filopodium"/>
    <property type="evidence" value="ECO:0007669"/>
    <property type="project" value="UniProtKB-SubCell"/>
</dbReference>
<evidence type="ECO:0000256" key="12">
    <source>
        <dbReference type="ARBA" id="ARBA00023136"/>
    </source>
</evidence>
<keyword evidence="11 23" id="KW-1133">Transmembrane helix</keyword>
<dbReference type="PROSITE" id="PS51092">
    <property type="entry name" value="FN2_2"/>
    <property type="match status" value="1"/>
</dbReference>
<keyword evidence="4" id="KW-0963">Cytoplasm</keyword>
<dbReference type="CDD" id="cd23411">
    <property type="entry name" value="beta-trefoil_Ricin_LY75"/>
    <property type="match status" value="1"/>
</dbReference>
<keyword evidence="27" id="KW-1185">Reference proteome</keyword>
<dbReference type="Gene3D" id="3.10.100.10">
    <property type="entry name" value="Mannose-Binding Protein A, subunit A"/>
    <property type="match status" value="10"/>
</dbReference>
<dbReference type="EMBL" id="JAKZEL010000004">
    <property type="protein sequence ID" value="KAI4544160.1"/>
    <property type="molecule type" value="Genomic_DNA"/>
</dbReference>
<feature type="non-terminal residue" evidence="26">
    <location>
        <position position="1950"/>
    </location>
</feature>
<evidence type="ECO:0000256" key="4">
    <source>
        <dbReference type="ARBA" id="ARBA00022490"/>
    </source>
</evidence>
<dbReference type="SUPFAM" id="SSF57440">
    <property type="entry name" value="Kringle-like"/>
    <property type="match status" value="1"/>
</dbReference>
<feature type="domain" description="C-type lectin" evidence="24">
    <location>
        <begin position="630"/>
        <end position="737"/>
    </location>
</feature>
<dbReference type="FunFam" id="3.10.100.10:FF:000063">
    <property type="entry name" value="Lymphocyte antigen 75"/>
    <property type="match status" value="1"/>
</dbReference>
<evidence type="ECO:0000256" key="23">
    <source>
        <dbReference type="SAM" id="Phobius"/>
    </source>
</evidence>
<feature type="domain" description="Fibronectin type-II" evidence="25">
    <location>
        <begin position="272"/>
        <end position="319"/>
    </location>
</feature>
<feature type="domain" description="C-type lectin" evidence="24">
    <location>
        <begin position="1604"/>
        <end position="1721"/>
    </location>
</feature>
<evidence type="ECO:0000256" key="18">
    <source>
        <dbReference type="ARBA" id="ARBA00040676"/>
    </source>
</evidence>
<dbReference type="FunFam" id="2.10.10.10:FF:000004">
    <property type="entry name" value="lymphocyte antigen 75 precursor"/>
    <property type="match status" value="1"/>
</dbReference>
<comment type="caution">
    <text evidence="22">Lacks conserved residue(s) required for the propagation of feature annotation.</text>
</comment>
<evidence type="ECO:0000256" key="3">
    <source>
        <dbReference type="ARBA" id="ARBA00004544"/>
    </source>
</evidence>
<evidence type="ECO:0000256" key="1">
    <source>
        <dbReference type="ARBA" id="ARBA00004479"/>
    </source>
</evidence>
<dbReference type="PANTHER" id="PTHR22803">
    <property type="entry name" value="MANNOSE, PHOSPHOLIPASE, LECTIN RECEPTOR RELATED"/>
    <property type="match status" value="1"/>
</dbReference>
<feature type="transmembrane region" description="Helical" evidence="23">
    <location>
        <begin position="1888"/>
        <end position="1912"/>
    </location>
</feature>
<feature type="domain" description="C-type lectin" evidence="24">
    <location>
        <begin position="491"/>
        <end position="609"/>
    </location>
</feature>
<feature type="domain" description="C-type lectin" evidence="24">
    <location>
        <begin position="1742"/>
        <end position="1854"/>
    </location>
</feature>
<dbReference type="InterPro" id="IPR000562">
    <property type="entry name" value="FN_type2_dom"/>
</dbReference>
<evidence type="ECO:0000256" key="17">
    <source>
        <dbReference type="ARBA" id="ARBA00037495"/>
    </source>
</evidence>
<dbReference type="Gene3D" id="2.10.10.10">
    <property type="entry name" value="Fibronectin, type II, collagen-binding"/>
    <property type="match status" value="1"/>
</dbReference>
<dbReference type="FunFam" id="2.80.10.50:FF:000039">
    <property type="entry name" value="Secretory phospholipase A2 receptor"/>
    <property type="match status" value="1"/>
</dbReference>
<name>A0AAD4UI72_OVIAM</name>
<evidence type="ECO:0000256" key="16">
    <source>
        <dbReference type="ARBA" id="ARBA00023273"/>
    </source>
</evidence>
<dbReference type="Pfam" id="PF24562">
    <property type="entry name" value="CysR_MRC2_N"/>
    <property type="match status" value="2"/>
</dbReference>
<dbReference type="PROSITE" id="PS00023">
    <property type="entry name" value="FN2_1"/>
    <property type="match status" value="1"/>
</dbReference>
<dbReference type="FunFam" id="2.80.10.50:FF:000040">
    <property type="entry name" value="lymphocyte antigen 75 isoform X1"/>
    <property type="match status" value="1"/>
</dbReference>
<evidence type="ECO:0000313" key="27">
    <source>
        <dbReference type="Proteomes" id="UP001214576"/>
    </source>
</evidence>
<keyword evidence="7 23" id="KW-0812">Transmembrane</keyword>
<proteinExistence type="predicted"/>
<evidence type="ECO:0000256" key="5">
    <source>
        <dbReference type="ARBA" id="ARBA00022553"/>
    </source>
</evidence>
<evidence type="ECO:0000256" key="2">
    <source>
        <dbReference type="ARBA" id="ARBA00004486"/>
    </source>
</evidence>
<evidence type="ECO:0000256" key="15">
    <source>
        <dbReference type="ARBA" id="ARBA00023180"/>
    </source>
</evidence>
<dbReference type="PROSITE" id="PS00615">
    <property type="entry name" value="C_TYPE_LECTIN_1"/>
    <property type="match status" value="1"/>
</dbReference>
<keyword evidence="5" id="KW-0597">Phosphoprotein</keyword>
<evidence type="ECO:0000256" key="13">
    <source>
        <dbReference type="ARBA" id="ARBA00023157"/>
    </source>
</evidence>
<evidence type="ECO:0000256" key="6">
    <source>
        <dbReference type="ARBA" id="ARBA00022583"/>
    </source>
</evidence>
<dbReference type="GO" id="GO:0005938">
    <property type="term" value="C:cell cortex"/>
    <property type="evidence" value="ECO:0007669"/>
    <property type="project" value="UniProtKB-SubCell"/>
</dbReference>
<evidence type="ECO:0000256" key="7">
    <source>
        <dbReference type="ARBA" id="ARBA00022692"/>
    </source>
</evidence>
<dbReference type="Proteomes" id="UP001214576">
    <property type="component" value="Unassembled WGS sequence"/>
</dbReference>
<comment type="caution">
    <text evidence="26">The sequence shown here is derived from an EMBL/GenBank/DDBJ whole genome shotgun (WGS) entry which is preliminary data.</text>
</comment>
<evidence type="ECO:0000259" key="25">
    <source>
        <dbReference type="PROSITE" id="PS51092"/>
    </source>
</evidence>
<dbReference type="InterPro" id="IPR013806">
    <property type="entry name" value="Kringle-like"/>
</dbReference>
<dbReference type="FunFam" id="3.10.100.10:FF:000066">
    <property type="entry name" value="Lymphocyte antigen 75"/>
    <property type="match status" value="1"/>
</dbReference>
<feature type="domain" description="C-type lectin" evidence="24">
    <location>
        <begin position="1161"/>
        <end position="1263"/>
    </location>
</feature>
<evidence type="ECO:0000256" key="9">
    <source>
        <dbReference type="ARBA" id="ARBA00022734"/>
    </source>
</evidence>
<dbReference type="InterPro" id="IPR000772">
    <property type="entry name" value="Ricin_B_lectin"/>
</dbReference>
<evidence type="ECO:0000256" key="21">
    <source>
        <dbReference type="ARBA" id="ARBA00083256"/>
    </source>
</evidence>
<dbReference type="PROSITE" id="PS50231">
    <property type="entry name" value="RICIN_B_LECTIN"/>
    <property type="match status" value="2"/>
</dbReference>
<dbReference type="GO" id="GO:0006897">
    <property type="term" value="P:endocytosis"/>
    <property type="evidence" value="ECO:0007669"/>
    <property type="project" value="UniProtKB-KW"/>
</dbReference>
<dbReference type="CDD" id="cd00062">
    <property type="entry name" value="FN2"/>
    <property type="match status" value="1"/>
</dbReference>
<dbReference type="GO" id="GO:0005886">
    <property type="term" value="C:plasma membrane"/>
    <property type="evidence" value="ECO:0007669"/>
    <property type="project" value="UniProtKB-ARBA"/>
</dbReference>
<keyword evidence="6" id="KW-0254">Endocytosis</keyword>
<evidence type="ECO:0000256" key="20">
    <source>
        <dbReference type="ARBA" id="ARBA00079066"/>
    </source>
</evidence>
<evidence type="ECO:0000256" key="22">
    <source>
        <dbReference type="PROSITE-ProRule" id="PRU00479"/>
    </source>
</evidence>
<keyword evidence="12 23" id="KW-0472">Membrane</keyword>
<gene>
    <name evidence="26" type="ORF">MG293_004426</name>
</gene>
<evidence type="ECO:0000313" key="26">
    <source>
        <dbReference type="EMBL" id="KAI4544160.1"/>
    </source>
</evidence>
<dbReference type="GO" id="GO:0030246">
    <property type="term" value="F:carbohydrate binding"/>
    <property type="evidence" value="ECO:0007669"/>
    <property type="project" value="UniProtKB-KW"/>
</dbReference>
<feature type="domain" description="C-type lectin" evidence="24">
    <location>
        <begin position="1452"/>
        <end position="1565"/>
    </location>
</feature>
<keyword evidence="13" id="KW-1015">Disulfide bond</keyword>
<evidence type="ECO:0000256" key="14">
    <source>
        <dbReference type="ARBA" id="ARBA00023170"/>
    </source>
</evidence>
<evidence type="ECO:0000256" key="19">
    <source>
        <dbReference type="ARBA" id="ARBA00072367"/>
    </source>
</evidence>
<evidence type="ECO:0000256" key="8">
    <source>
        <dbReference type="ARBA" id="ARBA00022729"/>
    </source>
</evidence>
<keyword evidence="8" id="KW-0732">Signal</keyword>
<feature type="domain" description="C-type lectin" evidence="24">
    <location>
        <begin position="335"/>
        <end position="449"/>
    </location>
</feature>
<organism evidence="26 27">
    <name type="scientific">Ovis ammon polii</name>
    <dbReference type="NCBI Taxonomy" id="230172"/>
    <lineage>
        <taxon>Eukaryota</taxon>
        <taxon>Metazoa</taxon>
        <taxon>Chordata</taxon>
        <taxon>Craniata</taxon>
        <taxon>Vertebrata</taxon>
        <taxon>Euteleostomi</taxon>
        <taxon>Mammalia</taxon>
        <taxon>Eutheria</taxon>
        <taxon>Laurasiatheria</taxon>
        <taxon>Artiodactyla</taxon>
        <taxon>Ruminantia</taxon>
        <taxon>Pecora</taxon>
        <taxon>Bovidae</taxon>
        <taxon>Caprinae</taxon>
        <taxon>Ovis</taxon>
    </lineage>
</organism>
<dbReference type="FunFam" id="3.10.100.10:FF:000036">
    <property type="entry name" value="Lymphocyte antigen 75"/>
    <property type="match status" value="1"/>
</dbReference>
<dbReference type="InterPro" id="IPR018378">
    <property type="entry name" value="C-type_lectin_CS"/>
</dbReference>
<reference evidence="26" key="1">
    <citation type="submission" date="2022-03" db="EMBL/GenBank/DDBJ databases">
        <title>Genomic analyses of argali, domestic sheep and their hybrids provide insights into chromosomal evolution, heterosis and genetic basis of agronomic traits.</title>
        <authorList>
            <person name="Li M."/>
        </authorList>
    </citation>
    <scope>NUCLEOTIDE SEQUENCE</scope>
    <source>
        <strain evidence="26">CAU-MHL-2022a</strain>
        <tissue evidence="26">Skin</tissue>
    </source>
</reference>
<sequence length="1950" mass="223800">MSQLRHAQWDPPEILFYFAVSDKGIFIIQSENLEKCIQASKSTLTLENCKPPNKYMLWKWVSNHHLFNIGGSGCLGLNVSSPEQPLSIYECDSTHVSLKWHCNKKTITGPLQYMVQVKQDNTLVASRKYLHKWVSYMSGGNDPFTIVNENTGKCITPLNDWIVAKDCDETKDMLWKWVSQHRLFHLQSQKCLGLDITKPTDSLRMFSCDYNAMLWWKCEHHSLYGAAQYQLALKGGHAIASTNSSDVWKKGGSEENLCAQPYHEIYTRDGNSFGRPCEFPFLVNGTWHHECIFDGDRSGPWCATTLNYEYDQKWGICLQPESGCEDNWEKNEEIGSCYQFNIQATLSWKEAYVSCQNQGADLLSINNAAELTYLKGKEGIARIFWIGLNQLYSARGWEWSDHKPLNFLNWDPDVLMTPTIGRSSCARMDADSGLWQSFSCEARLPYVCEKLLNSTVELTGTFLTASDKASFPPDVWTYSDTHCDAADWVPNDGFCYLLVNESDTWDKAHTTCQTFSSDLISIHSLADMEVVVTKLHNGDAEGETWTGLRNINTPALFQWSDGTEVTLTYWDENEPRVPYNETPNCVSYSGKLGQWKVQSCEEKLKYVCKKKGEKLNDTRSDKMCPPDEGWKRHGETCYKIYKDEVPFGTNCNLTITSRFEQEYLNDMIKKHTMSPEKYFWTGLRDTNANGEYSWASVGGVKRAVTFSNWNFFEPASPGGCVVMATGKSLGKWEVKDCRSFRALSICKKISGRSEPEKPAPKPEDPCPEGWHSFPSGLSCYKLFHRERIVRKRNWEEAERFCQALGGHLLSFSHMDEIKEFLHFLTEQFSDQRWLWIGLNKRSPDLQGSWQWSDHTPVSLIFLVRDNMERIFVSVTSKLIVIQRPWRRSWYFYDDREFMNLRPFACDAKLEWVCQIPKERAGIHGPPVVIEGSEYWFVADPRLSYEEAVLYCDSNHSSLASLTSFTGLRAIKNKIANLPFVCEKYNVSSLEKYSPDPAAKVQCSGDWITFQNKCFLRINPKSVTFSEASDICHTYGGTLPSVLSQREQDFITSLLPGMEASLWIGLRWTAYEKINKWMDNRELTYSNFHPLLVGRRLRIPPNIFDEEASYHCAVMLNLQKSPFTGMWNFTSCSEHHTLSLCQKYSEIESRQTLQNTSETMKYQNNLYKIILKTLTWTDALRECQKENMHLVSITDPYQQAFLTVQAVLRNSSLWIGLSSHDDELNFGWLDGKHLQFSRWSENNEQLEDCVVLDTDGFWKTSDCDNNQPGAICYYSGNETKKEVKPVDSFQCPSPVLSTPWIPFQNSCYNFLITENRYRVTTQDEVHSKCQTLNPKSHILSIRDENENNFVLEQLLHYNYMASWVMLGITYENNSLRWSDKTTLSYTHWRSGRPAIKNGKFIAGLSTDGFWDIQTFNVVEDLLYFHQHSILACKIEMVDYKEEYNTTLPQFIPYEDGIYNVIQKKVTWYEALNACSQSGGHLASVHDQNGQLFLEDIVKRDGFPLWVGLSSHDVSLVLFSRNFPSIESSFEWSDGSAFDYIPWKDKKSVGNCVVLDPKGIWKHESCNSVKDGAICYKPTEPKEVSSYTYSSRCPGVKGNKSQWIQYRDHCYTSDQALHSFSEARQFCSELAHSATIVTIKDEDENKFVSRLMRENNNITMRVWLGLSQLSAGKYLCVEYQSWNWLDGSKVTFVKWTKKIKSGRGQCSILLASNETWTKVECSRGYGRVVCKVPLDCPSSTWVQFQDSCYIFLQEAIKVESIEDVRNQCTNHGADMISIHNEEENAFILDTLKKQWKDPADILLGMFFDTDDASFKWFDNSNMTFNKWSDQEDGEELVDTCAFLHTKTGDWKKGNCEVSSVEGTLCKAASNNTSNLYILISHILSFSDNRILISALVIAGTVILTVLGAVVWFLYKRSLDSGFTTVFSTAHQSPYNDDCVLVVAEENEYDIQF</sequence>
<dbReference type="Pfam" id="PF00040">
    <property type="entry name" value="fn2"/>
    <property type="match status" value="1"/>
</dbReference>
<dbReference type="InterPro" id="IPR036943">
    <property type="entry name" value="FN_type2_sf"/>
</dbReference>
<dbReference type="FunFam" id="3.10.100.10:FF:000082">
    <property type="entry name" value="CD302 antigen isoform X2"/>
    <property type="match status" value="1"/>
</dbReference>
<evidence type="ECO:0000256" key="11">
    <source>
        <dbReference type="ARBA" id="ARBA00022989"/>
    </source>
</evidence>
<dbReference type="FunFam" id="3.10.100.10:FF:000051">
    <property type="entry name" value="Lymphocyte antigen 75 variant"/>
    <property type="match status" value="1"/>
</dbReference>
<dbReference type="SMART" id="SM00059">
    <property type="entry name" value="FN2"/>
    <property type="match status" value="1"/>
</dbReference>
<feature type="domain" description="C-type lectin" evidence="24">
    <location>
        <begin position="775"/>
        <end position="914"/>
    </location>
</feature>
<dbReference type="FunFam" id="3.10.100.10:FF:000047">
    <property type="entry name" value="lymphocyte antigen 75"/>
    <property type="match status" value="1"/>
</dbReference>
<keyword evidence="15" id="KW-0325">Glycoprotein</keyword>
<dbReference type="FunFam" id="3.10.100.10:FF:000049">
    <property type="entry name" value="Lymphocyte antigen 75 variant"/>
    <property type="match status" value="1"/>
</dbReference>
<feature type="domain" description="C-type lectin" evidence="24">
    <location>
        <begin position="1009"/>
        <end position="1133"/>
    </location>
</feature>
<dbReference type="CDD" id="cd00037">
    <property type="entry name" value="CLECT"/>
    <property type="match status" value="10"/>
</dbReference>
<dbReference type="SMART" id="SM00034">
    <property type="entry name" value="CLECT"/>
    <property type="match status" value="10"/>
</dbReference>
<dbReference type="Gene3D" id="2.80.10.50">
    <property type="match status" value="2"/>
</dbReference>
<keyword evidence="14" id="KW-0675">Receptor</keyword>
<dbReference type="InterPro" id="IPR050111">
    <property type="entry name" value="C-type_lectin/snaclec_domain"/>
</dbReference>
<keyword evidence="9" id="KW-0430">Lectin</keyword>
<dbReference type="InterPro" id="IPR001304">
    <property type="entry name" value="C-type_lectin-like"/>
</dbReference>
<dbReference type="SMART" id="SM00458">
    <property type="entry name" value="RICIN"/>
    <property type="match status" value="2"/>
</dbReference>
<dbReference type="FunFam" id="3.10.100.10:FF:000067">
    <property type="entry name" value="lymphocyte antigen 75 isoform X1"/>
    <property type="match status" value="1"/>
</dbReference>
<dbReference type="PROSITE" id="PS50041">
    <property type="entry name" value="C_TYPE_LECTIN_2"/>
    <property type="match status" value="10"/>
</dbReference>
<dbReference type="FunFam" id="3.10.100.10:FF:000060">
    <property type="entry name" value="Lymphocyte antigen 75"/>
    <property type="match status" value="1"/>
</dbReference>
<accession>A0AAD4UI72</accession>